<feature type="region of interest" description="Disordered" evidence="1">
    <location>
        <begin position="171"/>
        <end position="243"/>
    </location>
</feature>
<feature type="compositionally biased region" description="Gly residues" evidence="1">
    <location>
        <begin position="177"/>
        <end position="188"/>
    </location>
</feature>
<keyword evidence="2" id="KW-0732">Signal</keyword>
<dbReference type="Proteomes" id="UP001610432">
    <property type="component" value="Unassembled WGS sequence"/>
</dbReference>
<reference evidence="3 4" key="1">
    <citation type="submission" date="2024-07" db="EMBL/GenBank/DDBJ databases">
        <title>Section-level genome sequencing and comparative genomics of Aspergillus sections Usti and Cavernicolus.</title>
        <authorList>
            <consortium name="Lawrence Berkeley National Laboratory"/>
            <person name="Nybo J.L."/>
            <person name="Vesth T.C."/>
            <person name="Theobald S."/>
            <person name="Frisvad J.C."/>
            <person name="Larsen T.O."/>
            <person name="Kjaerboelling I."/>
            <person name="Rothschild-Mancinelli K."/>
            <person name="Lyhne E.K."/>
            <person name="Kogle M.E."/>
            <person name="Barry K."/>
            <person name="Clum A."/>
            <person name="Na H."/>
            <person name="Ledsgaard L."/>
            <person name="Lin J."/>
            <person name="Lipzen A."/>
            <person name="Kuo A."/>
            <person name="Riley R."/>
            <person name="Mondo S."/>
            <person name="Labutti K."/>
            <person name="Haridas S."/>
            <person name="Pangalinan J."/>
            <person name="Salamov A.A."/>
            <person name="Simmons B.A."/>
            <person name="Magnuson J.K."/>
            <person name="Chen J."/>
            <person name="Drula E."/>
            <person name="Henrissat B."/>
            <person name="Wiebenga A."/>
            <person name="Lubbers R.J."/>
            <person name="Gomes A.C."/>
            <person name="Macurrencykelacurrency M.R."/>
            <person name="Stajich J."/>
            <person name="Grigoriev I.V."/>
            <person name="Mortensen U.H."/>
            <person name="De Vries R.P."/>
            <person name="Baker S.E."/>
            <person name="Andersen M.R."/>
        </authorList>
    </citation>
    <scope>NUCLEOTIDE SEQUENCE [LARGE SCALE GENOMIC DNA]</scope>
    <source>
        <strain evidence="3 4">CBS 449.75</strain>
    </source>
</reference>
<sequence length="269" mass="26506">MKFSGLLSLSLVAGAVSASPSLMKRADATDVIAQISDKVSTLDSAITSWTGGDYSKVKAASDSLISTINDGASTVSSGPDLSNADALALTGPVQDLTDQVETTIQHLISKKEQAVSEGAGGTVKTALNDQYDAAQKLADAITSKVPDALTDIANELSAGISAAIQKGIDAYKDVPEGGDGGSDGGDGGAPAPTSTGTGTEPEPTATATETATETEAPEPTETSSTPVIPTSEPTGSPTPAPPVFTGAAGKVGFSMAGNILAAAAVAVAL</sequence>
<keyword evidence="4" id="KW-1185">Reference proteome</keyword>
<evidence type="ECO:0000313" key="3">
    <source>
        <dbReference type="EMBL" id="KAL2872596.1"/>
    </source>
</evidence>
<organism evidence="3 4">
    <name type="scientific">Aspergillus lucknowensis</name>
    <dbReference type="NCBI Taxonomy" id="176173"/>
    <lineage>
        <taxon>Eukaryota</taxon>
        <taxon>Fungi</taxon>
        <taxon>Dikarya</taxon>
        <taxon>Ascomycota</taxon>
        <taxon>Pezizomycotina</taxon>
        <taxon>Eurotiomycetes</taxon>
        <taxon>Eurotiomycetidae</taxon>
        <taxon>Eurotiales</taxon>
        <taxon>Aspergillaceae</taxon>
        <taxon>Aspergillus</taxon>
        <taxon>Aspergillus subgen. Nidulantes</taxon>
    </lineage>
</organism>
<protein>
    <submittedName>
        <fullName evidence="3">Hydrophobic surface binding protein A-domain-containing protein</fullName>
    </submittedName>
</protein>
<feature type="chain" id="PRO_5045477991" evidence="2">
    <location>
        <begin position="19"/>
        <end position="269"/>
    </location>
</feature>
<feature type="signal peptide" evidence="2">
    <location>
        <begin position="1"/>
        <end position="18"/>
    </location>
</feature>
<evidence type="ECO:0000256" key="2">
    <source>
        <dbReference type="SAM" id="SignalP"/>
    </source>
</evidence>
<proteinExistence type="predicted"/>
<evidence type="ECO:0000313" key="4">
    <source>
        <dbReference type="Proteomes" id="UP001610432"/>
    </source>
</evidence>
<comment type="caution">
    <text evidence="3">The sequence shown here is derived from an EMBL/GenBank/DDBJ whole genome shotgun (WGS) entry which is preliminary data.</text>
</comment>
<feature type="compositionally biased region" description="Low complexity" evidence="1">
    <location>
        <begin position="189"/>
        <end position="234"/>
    </location>
</feature>
<dbReference type="Gene3D" id="6.10.140.790">
    <property type="match status" value="1"/>
</dbReference>
<gene>
    <name evidence="3" type="ORF">BJX67DRAFT_376401</name>
</gene>
<dbReference type="Gene3D" id="1.20.1280.140">
    <property type="match status" value="1"/>
</dbReference>
<dbReference type="RefSeq" id="XP_070891574.1">
    <property type="nucleotide sequence ID" value="XM_071031867.1"/>
</dbReference>
<dbReference type="PANTHER" id="PTHR38123">
    <property type="entry name" value="CELL WALL SERINE-THREONINE-RICH GALACTOMANNOPROTEIN MP1 (AFU_ORTHOLOGUE AFUA_4G03240)"/>
    <property type="match status" value="1"/>
</dbReference>
<evidence type="ECO:0000256" key="1">
    <source>
        <dbReference type="SAM" id="MobiDB-lite"/>
    </source>
</evidence>
<dbReference type="GeneID" id="98146939"/>
<dbReference type="InterPro" id="IPR021054">
    <property type="entry name" value="Cell_wall_mannoprotein_1"/>
</dbReference>
<accession>A0ABR4M7M8</accession>
<dbReference type="PANTHER" id="PTHR38123:SF6">
    <property type="entry name" value="CELL WALL SERINE-THREONINE-RICH GALACTOMANNOPROTEIN MP1 (AFU_ORTHOLOGUE AFUA_4G03240)"/>
    <property type="match status" value="1"/>
</dbReference>
<name>A0ABR4M7M8_9EURO</name>
<dbReference type="Pfam" id="PF12296">
    <property type="entry name" value="HsbA"/>
    <property type="match status" value="1"/>
</dbReference>
<dbReference type="EMBL" id="JBFXLQ010000001">
    <property type="protein sequence ID" value="KAL2872596.1"/>
    <property type="molecule type" value="Genomic_DNA"/>
</dbReference>